<evidence type="ECO:0000313" key="3">
    <source>
        <dbReference type="Proteomes" id="UP001230426"/>
    </source>
</evidence>
<proteinExistence type="predicted"/>
<reference evidence="2 3" key="1">
    <citation type="submission" date="2023-07" db="EMBL/GenBank/DDBJ databases">
        <title>Sequencing the genomes of 1000 actinobacteria strains.</title>
        <authorList>
            <person name="Klenk H.-P."/>
        </authorList>
    </citation>
    <scope>NUCLEOTIDE SEQUENCE [LARGE SCALE GENOMIC DNA]</scope>
    <source>
        <strain evidence="2 3">DSM 44109</strain>
    </source>
</reference>
<dbReference type="Proteomes" id="UP001230426">
    <property type="component" value="Unassembled WGS sequence"/>
</dbReference>
<evidence type="ECO:0000256" key="1">
    <source>
        <dbReference type="SAM" id="MobiDB-lite"/>
    </source>
</evidence>
<dbReference type="RefSeq" id="WP_306872508.1">
    <property type="nucleotide sequence ID" value="NZ_JAUSRB010000002.1"/>
</dbReference>
<name>A0ABT9RIC8_9ACTN</name>
<sequence>MAHIKRREEAGDAERRDPAIVMLACDALFEQSEVYVDEHGVIHARPIPAGPSTDLPAAVEALEGLRCAAHSPQSEQYFHTHRQRHGHNAGR</sequence>
<gene>
    <name evidence="2" type="ORF">J2S55_008309</name>
</gene>
<feature type="compositionally biased region" description="Basic residues" evidence="1">
    <location>
        <begin position="79"/>
        <end position="91"/>
    </location>
</feature>
<comment type="caution">
    <text evidence="2">The sequence shown here is derived from an EMBL/GenBank/DDBJ whole genome shotgun (WGS) entry which is preliminary data.</text>
</comment>
<dbReference type="EMBL" id="JAUSRB010000002">
    <property type="protein sequence ID" value="MDP9869043.1"/>
    <property type="molecule type" value="Genomic_DNA"/>
</dbReference>
<organism evidence="2 3">
    <name type="scientific">Streptosporangium brasiliense</name>
    <dbReference type="NCBI Taxonomy" id="47480"/>
    <lineage>
        <taxon>Bacteria</taxon>
        <taxon>Bacillati</taxon>
        <taxon>Actinomycetota</taxon>
        <taxon>Actinomycetes</taxon>
        <taxon>Streptosporangiales</taxon>
        <taxon>Streptosporangiaceae</taxon>
        <taxon>Streptosporangium</taxon>
    </lineage>
</organism>
<keyword evidence="3" id="KW-1185">Reference proteome</keyword>
<accession>A0ABT9RIC8</accession>
<evidence type="ECO:0000313" key="2">
    <source>
        <dbReference type="EMBL" id="MDP9869043.1"/>
    </source>
</evidence>
<protein>
    <submittedName>
        <fullName evidence="2">Uncharacterized protein</fullName>
    </submittedName>
</protein>
<feature type="region of interest" description="Disordered" evidence="1">
    <location>
        <begin position="71"/>
        <end position="91"/>
    </location>
</feature>